<keyword evidence="2" id="KW-1185">Reference proteome</keyword>
<protein>
    <submittedName>
        <fullName evidence="1">OB-fold nucleic acid binding domain-containing protein</fullName>
    </submittedName>
</protein>
<dbReference type="InterPro" id="IPR012340">
    <property type="entry name" value="NA-bd_OB-fold"/>
</dbReference>
<gene>
    <name evidence="1" type="ORF">G7070_15630</name>
</gene>
<name>A0A6G7YB38_9ACTN</name>
<dbReference type="CDD" id="cd04488">
    <property type="entry name" value="RecG_wedge_OBF"/>
    <property type="match status" value="1"/>
</dbReference>
<proteinExistence type="predicted"/>
<evidence type="ECO:0000313" key="2">
    <source>
        <dbReference type="Proteomes" id="UP000501058"/>
    </source>
</evidence>
<sequence>MLRSTDEIASADRHKIAAEEGADSVAQCTDRSRVTLRGTVDVLTVRPRGTTKWLEAEMTDGTGQVRLIWMGRHEIPGIDAGRDLVVEGRISVSDGERVMYNPRYELR</sequence>
<dbReference type="AlphaFoldDB" id="A0A6G7YB38"/>
<dbReference type="Gene3D" id="2.40.50.140">
    <property type="entry name" value="Nucleic acid-binding proteins"/>
    <property type="match status" value="1"/>
</dbReference>
<dbReference type="KEGG" id="prv:G7070_15630"/>
<dbReference type="Proteomes" id="UP000501058">
    <property type="component" value="Chromosome"/>
</dbReference>
<dbReference type="EMBL" id="CP049865">
    <property type="protein sequence ID" value="QIK74015.1"/>
    <property type="molecule type" value="Genomic_DNA"/>
</dbReference>
<reference evidence="1 2" key="1">
    <citation type="submission" date="2020-03" db="EMBL/GenBank/DDBJ databases">
        <title>Propioniciclava sp. nov., isolated from Hydrophilus acuminatus.</title>
        <authorList>
            <person name="Hyun D.-W."/>
            <person name="Bae J.-W."/>
        </authorList>
    </citation>
    <scope>NUCLEOTIDE SEQUENCE [LARGE SCALE GENOMIC DNA]</scope>
    <source>
        <strain evidence="1 2">HDW11</strain>
    </source>
</reference>
<evidence type="ECO:0000313" key="1">
    <source>
        <dbReference type="EMBL" id="QIK74015.1"/>
    </source>
</evidence>
<accession>A0A6G7YB38</accession>
<organism evidence="1 2">
    <name type="scientific">Propioniciclava coleopterorum</name>
    <dbReference type="NCBI Taxonomy" id="2714937"/>
    <lineage>
        <taxon>Bacteria</taxon>
        <taxon>Bacillati</taxon>
        <taxon>Actinomycetota</taxon>
        <taxon>Actinomycetes</taxon>
        <taxon>Propionibacteriales</taxon>
        <taxon>Propionibacteriaceae</taxon>
        <taxon>Propioniciclava</taxon>
    </lineage>
</organism>